<feature type="signal peptide" evidence="1">
    <location>
        <begin position="1"/>
        <end position="20"/>
    </location>
</feature>
<evidence type="ECO:0000313" key="2">
    <source>
        <dbReference type="EMBL" id="GGF94993.1"/>
    </source>
</evidence>
<dbReference type="PROSITE" id="PS51257">
    <property type="entry name" value="PROKAR_LIPOPROTEIN"/>
    <property type="match status" value="1"/>
</dbReference>
<keyword evidence="1" id="KW-0732">Signal</keyword>
<accession>A0A8J2Z3G4</accession>
<proteinExistence type="predicted"/>
<gene>
    <name evidence="2" type="ORF">GCM10010995_10240</name>
</gene>
<dbReference type="RefSeq" id="WP_117002004.1">
    <property type="nucleotide sequence ID" value="NZ_BMJS01000008.1"/>
</dbReference>
<dbReference type="AlphaFoldDB" id="A0A8J2Z3G4"/>
<keyword evidence="3" id="KW-1185">Reference proteome</keyword>
<name>A0A8J2Z3G4_9GAMM</name>
<reference evidence="2" key="2">
    <citation type="submission" date="2020-09" db="EMBL/GenBank/DDBJ databases">
        <authorList>
            <person name="Sun Q."/>
            <person name="Zhou Y."/>
        </authorList>
    </citation>
    <scope>NUCLEOTIDE SEQUENCE</scope>
    <source>
        <strain evidence="2">CGMCC 1.15758</strain>
    </source>
</reference>
<evidence type="ECO:0008006" key="4">
    <source>
        <dbReference type="Google" id="ProtNLM"/>
    </source>
</evidence>
<sequence>MKFNKITACTLAILSISTLAGCASTSNFFRNRDFDYARQPVEQNKPLEVPKSVSTDPNIHLALVIPEGQTSFTKNQLSQAQNAMLPPNFASNYDVSAVEQKQLYVVTTKLNYDKDNQAKLVIYEPHAVTWMIVESALKDKLPNVTLEKTDKDNNRFVVKDKASGESYYVFIAQVKNEFRRAELSLFNMDEKPAVTKEASSIVEQIQKSIEGQKVTEETLVNAQFGFINSENGLKFQLYTKDKVVSVVFVGDEALARKTLESALKAAGYKYVAYDAKEQTILFEDNKDQSYLLYLYPYTQNGSIFSDMSNWRNFFREEQKQLRVSLFDTKQVLIPVDKAKPILSAIASHIPLK</sequence>
<feature type="chain" id="PRO_5035207408" description="Outer membrane protein assembly factor BamC" evidence="1">
    <location>
        <begin position="21"/>
        <end position="352"/>
    </location>
</feature>
<organism evidence="2 3">
    <name type="scientific">Cysteiniphilum litorale</name>
    <dbReference type="NCBI Taxonomy" id="2056700"/>
    <lineage>
        <taxon>Bacteria</taxon>
        <taxon>Pseudomonadati</taxon>
        <taxon>Pseudomonadota</taxon>
        <taxon>Gammaproteobacteria</taxon>
        <taxon>Thiotrichales</taxon>
        <taxon>Fastidiosibacteraceae</taxon>
        <taxon>Cysteiniphilum</taxon>
    </lineage>
</organism>
<dbReference type="EMBL" id="BMJS01000008">
    <property type="protein sequence ID" value="GGF94993.1"/>
    <property type="molecule type" value="Genomic_DNA"/>
</dbReference>
<protein>
    <recommendedName>
        <fullName evidence="4">Outer membrane protein assembly factor BamC</fullName>
    </recommendedName>
</protein>
<dbReference type="Proteomes" id="UP000636949">
    <property type="component" value="Unassembled WGS sequence"/>
</dbReference>
<evidence type="ECO:0000256" key="1">
    <source>
        <dbReference type="SAM" id="SignalP"/>
    </source>
</evidence>
<comment type="caution">
    <text evidence="2">The sequence shown here is derived from an EMBL/GenBank/DDBJ whole genome shotgun (WGS) entry which is preliminary data.</text>
</comment>
<reference evidence="2" key="1">
    <citation type="journal article" date="2014" name="Int. J. Syst. Evol. Microbiol.">
        <title>Complete genome sequence of Corynebacterium casei LMG S-19264T (=DSM 44701T), isolated from a smear-ripened cheese.</title>
        <authorList>
            <consortium name="US DOE Joint Genome Institute (JGI-PGF)"/>
            <person name="Walter F."/>
            <person name="Albersmeier A."/>
            <person name="Kalinowski J."/>
            <person name="Ruckert C."/>
        </authorList>
    </citation>
    <scope>NUCLEOTIDE SEQUENCE</scope>
    <source>
        <strain evidence="2">CGMCC 1.15758</strain>
    </source>
</reference>
<evidence type="ECO:0000313" key="3">
    <source>
        <dbReference type="Proteomes" id="UP000636949"/>
    </source>
</evidence>
<dbReference type="OrthoDB" id="5620182at2"/>